<keyword evidence="2" id="KW-0472">Membrane</keyword>
<reference evidence="6 7" key="1">
    <citation type="submission" date="2014-07" db="EMBL/GenBank/DDBJ databases">
        <title>Genome of Flavobacterium reichenbachii LMG 25512.</title>
        <authorList>
            <person name="Stropko S.J."/>
            <person name="Pipes S.E."/>
            <person name="Newman J.D."/>
        </authorList>
    </citation>
    <scope>NUCLEOTIDE SEQUENCE [LARGE SCALE GENOMIC DNA]</scope>
    <source>
        <strain evidence="6 7">LMG 25512</strain>
    </source>
</reference>
<keyword evidence="3" id="KW-0802">TPR repeat</keyword>
<dbReference type="Proteomes" id="UP000028715">
    <property type="component" value="Unassembled WGS sequence"/>
</dbReference>
<dbReference type="eggNOG" id="COG1680">
    <property type="taxonomic scope" value="Bacteria"/>
</dbReference>
<proteinExistence type="predicted"/>
<dbReference type="SUPFAM" id="SSF56601">
    <property type="entry name" value="beta-lactamase/transpeptidase-like"/>
    <property type="match status" value="1"/>
</dbReference>
<feature type="domain" description="Beta-lactamase-related" evidence="5">
    <location>
        <begin position="45"/>
        <end position="338"/>
    </location>
</feature>
<evidence type="ECO:0000256" key="2">
    <source>
        <dbReference type="ARBA" id="ARBA00023136"/>
    </source>
</evidence>
<dbReference type="SMART" id="SM00028">
    <property type="entry name" value="TPR"/>
    <property type="match status" value="2"/>
</dbReference>
<feature type="chain" id="PRO_5001801197" evidence="4">
    <location>
        <begin position="20"/>
        <end position="484"/>
    </location>
</feature>
<feature type="signal peptide" evidence="4">
    <location>
        <begin position="1"/>
        <end position="19"/>
    </location>
</feature>
<organism evidence="6 7">
    <name type="scientific">Flavobacterium reichenbachii</name>
    <dbReference type="NCBI Taxonomy" id="362418"/>
    <lineage>
        <taxon>Bacteria</taxon>
        <taxon>Pseudomonadati</taxon>
        <taxon>Bacteroidota</taxon>
        <taxon>Flavobacteriia</taxon>
        <taxon>Flavobacteriales</taxon>
        <taxon>Flavobacteriaceae</taxon>
        <taxon>Flavobacterium</taxon>
    </lineage>
</organism>
<accession>A0A085ZJU4</accession>
<evidence type="ECO:0000256" key="3">
    <source>
        <dbReference type="PROSITE-ProRule" id="PRU00339"/>
    </source>
</evidence>
<dbReference type="Gene3D" id="3.40.710.10">
    <property type="entry name" value="DD-peptidase/beta-lactamase superfamily"/>
    <property type="match status" value="1"/>
</dbReference>
<dbReference type="SUPFAM" id="SSF48452">
    <property type="entry name" value="TPR-like"/>
    <property type="match status" value="1"/>
</dbReference>
<evidence type="ECO:0000313" key="7">
    <source>
        <dbReference type="Proteomes" id="UP000028715"/>
    </source>
</evidence>
<dbReference type="eggNOG" id="COG0457">
    <property type="taxonomic scope" value="Bacteria"/>
</dbReference>
<dbReference type="InterPro" id="IPR011990">
    <property type="entry name" value="TPR-like_helical_dom_sf"/>
</dbReference>
<keyword evidence="4" id="KW-0732">Signal</keyword>
<gene>
    <name evidence="6" type="ORF">IW19_03790</name>
</gene>
<dbReference type="EMBL" id="JPRL01000001">
    <property type="protein sequence ID" value="KFF04708.1"/>
    <property type="molecule type" value="Genomic_DNA"/>
</dbReference>
<dbReference type="GO" id="GO:0016020">
    <property type="term" value="C:membrane"/>
    <property type="evidence" value="ECO:0007669"/>
    <property type="project" value="UniProtKB-SubCell"/>
</dbReference>
<keyword evidence="7" id="KW-1185">Reference proteome</keyword>
<comment type="caution">
    <text evidence="6">The sequence shown here is derived from an EMBL/GenBank/DDBJ whole genome shotgun (WGS) entry which is preliminary data.</text>
</comment>
<dbReference type="STRING" id="362418.IW19_03790"/>
<evidence type="ECO:0000256" key="4">
    <source>
        <dbReference type="SAM" id="SignalP"/>
    </source>
</evidence>
<dbReference type="Gene3D" id="1.25.40.10">
    <property type="entry name" value="Tetratricopeptide repeat domain"/>
    <property type="match status" value="1"/>
</dbReference>
<comment type="subcellular location">
    <subcellularLocation>
        <location evidence="1">Membrane</location>
    </subcellularLocation>
</comment>
<name>A0A085ZJU4_9FLAO</name>
<dbReference type="PANTHER" id="PTHR46825">
    <property type="entry name" value="D-ALANYL-D-ALANINE-CARBOXYPEPTIDASE/ENDOPEPTIDASE AMPH"/>
    <property type="match status" value="1"/>
</dbReference>
<feature type="repeat" description="TPR" evidence="3">
    <location>
        <begin position="433"/>
        <end position="466"/>
    </location>
</feature>
<dbReference type="RefSeq" id="WP_035681326.1">
    <property type="nucleotide sequence ID" value="NZ_JPRL01000001.1"/>
</dbReference>
<evidence type="ECO:0000259" key="5">
    <source>
        <dbReference type="Pfam" id="PF00144"/>
    </source>
</evidence>
<dbReference type="InterPro" id="IPR050491">
    <property type="entry name" value="AmpC-like"/>
</dbReference>
<sequence>MKIITLTALLFLVSNLCLCQNLSTDDKEIEQKIDIYLKEVIKVNEIPGAALAVIKEGKVIYEKYYGKASLEENKPVDKNTGFRIFSTTKIVTNVGIFQLIENGKLTLEDSISKYLFNLPKQWQHIKVKNLLSHSSGLPNIVAFEDIPITLPYEKRIEILATKPMEFTTGDDYRYNQTNYLFLTKIIEKITGLSFDNYILQNQFSDVKSGIRFSSDANDIFSNGGIRYTYNIKTKKYEKGTLNFGIDAHSANGLVISLPEFIRWNENLDKNFYLNNETKNEMWKPFQYKNYKGNFAYGWEIYTLNNLPSFGFTGGNETAFRKFAGRDMTIIFLSNGHKYADLYIQSQVINHVAGIVDKNFADDRFLKNEKINYDFLTLKIQKATQNYLAVKNNHPDWNFEYRLNAIGNTLMNHGRLQDAIKIFELNARENPASGNAFDSLAEGYFNNNQLELSKQNYQKALTLLPENKNAKEMIEKINKLLAVKS</sequence>
<dbReference type="InterPro" id="IPR012338">
    <property type="entry name" value="Beta-lactam/transpept-like"/>
</dbReference>
<dbReference type="OrthoDB" id="9793489at2"/>
<dbReference type="PROSITE" id="PS50005">
    <property type="entry name" value="TPR"/>
    <property type="match status" value="1"/>
</dbReference>
<evidence type="ECO:0000256" key="1">
    <source>
        <dbReference type="ARBA" id="ARBA00004370"/>
    </source>
</evidence>
<dbReference type="Pfam" id="PF00144">
    <property type="entry name" value="Beta-lactamase"/>
    <property type="match status" value="1"/>
</dbReference>
<dbReference type="PANTHER" id="PTHR46825:SF11">
    <property type="entry name" value="PENICILLIN-BINDING PROTEIN 4"/>
    <property type="match status" value="1"/>
</dbReference>
<dbReference type="InterPro" id="IPR019734">
    <property type="entry name" value="TPR_rpt"/>
</dbReference>
<evidence type="ECO:0000313" key="6">
    <source>
        <dbReference type="EMBL" id="KFF04708.1"/>
    </source>
</evidence>
<protein>
    <submittedName>
        <fullName evidence="6">Beta-lactamase</fullName>
    </submittedName>
</protein>
<dbReference type="InterPro" id="IPR001466">
    <property type="entry name" value="Beta-lactam-related"/>
</dbReference>
<dbReference type="AlphaFoldDB" id="A0A085ZJU4"/>